<evidence type="ECO:0000313" key="3">
    <source>
        <dbReference type="Proteomes" id="UP000193240"/>
    </source>
</evidence>
<dbReference type="Proteomes" id="UP000193240">
    <property type="component" value="Unassembled WGS sequence"/>
</dbReference>
<sequence>MNRLEVWWRHLWIAPSFSGPTPRNQLTKSRKDTTVYALRPATHTDIFVSQALKLYTSINKMATTFDISKAREQFPALQQGQVFLDNAGGSQALGSVIDSITEYLRKTNVQLGASYHTGTQSNTKYEDGYQAAAKYINAGRDEIVLGASTTQLFMNLSSAMILNEGDEIILSKMEHETNVKPWLFMAERLKLKVTWWHSDKPELKLTAENLKPLLSPKVKFVACTHVSNILGSIHDVRSIADAVHEVGALFCVDGVSFAPHRRVDVKAFGVDFYAFSWYKVYGPHIAVLYASNSAQEYVKPMAHFFNPTKTLEDKLGFAASNYEGVQAIPEIVKYLEGSDEAITEHEGKLQKILLDFLKSRDDITVIGTTSADSKERVPTISFVVDGISPKQIVVEAEKISNYGFRWGHFYSKRLCDEVLQLGSEGVTRVSMVHYNTEDEIHGLVDVLKKVLP</sequence>
<accession>A0A1Y2LZK7</accession>
<dbReference type="InterPro" id="IPR000192">
    <property type="entry name" value="Aminotrans_V_dom"/>
</dbReference>
<dbReference type="InterPro" id="IPR015422">
    <property type="entry name" value="PyrdxlP-dep_Trfase_small"/>
</dbReference>
<organism evidence="2 3">
    <name type="scientific">Epicoccum nigrum</name>
    <name type="common">Soil fungus</name>
    <name type="synonym">Epicoccum purpurascens</name>
    <dbReference type="NCBI Taxonomy" id="105696"/>
    <lineage>
        <taxon>Eukaryota</taxon>
        <taxon>Fungi</taxon>
        <taxon>Dikarya</taxon>
        <taxon>Ascomycota</taxon>
        <taxon>Pezizomycotina</taxon>
        <taxon>Dothideomycetes</taxon>
        <taxon>Pleosporomycetidae</taxon>
        <taxon>Pleosporales</taxon>
        <taxon>Pleosporineae</taxon>
        <taxon>Didymellaceae</taxon>
        <taxon>Epicoccum</taxon>
    </lineage>
</organism>
<dbReference type="OMA" id="LVTWQQI"/>
<gene>
    <name evidence="2" type="ORF">B5807_05502</name>
</gene>
<feature type="domain" description="Aminotransferase class V" evidence="1">
    <location>
        <begin position="82"/>
        <end position="441"/>
    </location>
</feature>
<evidence type="ECO:0000259" key="1">
    <source>
        <dbReference type="Pfam" id="PF00266"/>
    </source>
</evidence>
<reference evidence="2 3" key="1">
    <citation type="journal article" date="2017" name="Genome Announc.">
        <title>Genome sequence of the saprophytic ascomycete Epicoccum nigrum ICMP 19927 strain isolated from New Zealand.</title>
        <authorList>
            <person name="Fokin M."/>
            <person name="Fleetwood D."/>
            <person name="Weir B.S."/>
            <person name="Villas-Boas S.G."/>
        </authorList>
    </citation>
    <scope>NUCLEOTIDE SEQUENCE [LARGE SCALE GENOMIC DNA]</scope>
    <source>
        <strain evidence="2 3">ICMP 19927</strain>
    </source>
</reference>
<dbReference type="SUPFAM" id="SSF53383">
    <property type="entry name" value="PLP-dependent transferases"/>
    <property type="match status" value="1"/>
</dbReference>
<evidence type="ECO:0000313" key="2">
    <source>
        <dbReference type="EMBL" id="OSS49173.1"/>
    </source>
</evidence>
<dbReference type="PANTHER" id="PTHR43586:SF21">
    <property type="entry name" value="PYRIDOXAL PHOSPHATE (PLP)-DEPENDENT ASPARTATE AMINOTRANSFERASE SUPERFAMILY"/>
    <property type="match status" value="1"/>
</dbReference>
<keyword evidence="3" id="KW-1185">Reference proteome</keyword>
<dbReference type="InterPro" id="IPR015424">
    <property type="entry name" value="PyrdxlP-dep_Trfase"/>
</dbReference>
<dbReference type="Pfam" id="PF00266">
    <property type="entry name" value="Aminotran_5"/>
    <property type="match status" value="1"/>
</dbReference>
<dbReference type="EMBL" id="KZ107844">
    <property type="protein sequence ID" value="OSS49173.1"/>
    <property type="molecule type" value="Genomic_DNA"/>
</dbReference>
<proteinExistence type="predicted"/>
<protein>
    <recommendedName>
        <fullName evidence="1">Aminotransferase class V domain-containing protein</fullName>
    </recommendedName>
</protein>
<dbReference type="InParanoid" id="A0A1Y2LZK7"/>
<dbReference type="Gene3D" id="3.40.640.10">
    <property type="entry name" value="Type I PLP-dependent aspartate aminotransferase-like (Major domain)"/>
    <property type="match status" value="1"/>
</dbReference>
<dbReference type="PANTHER" id="PTHR43586">
    <property type="entry name" value="CYSTEINE DESULFURASE"/>
    <property type="match status" value="1"/>
</dbReference>
<dbReference type="Gene3D" id="3.90.1150.10">
    <property type="entry name" value="Aspartate Aminotransferase, domain 1"/>
    <property type="match status" value="1"/>
</dbReference>
<dbReference type="InterPro" id="IPR015421">
    <property type="entry name" value="PyrdxlP-dep_Trfase_major"/>
</dbReference>
<dbReference type="AlphaFoldDB" id="A0A1Y2LZK7"/>
<dbReference type="STRING" id="105696.A0A1Y2LZK7"/>
<name>A0A1Y2LZK7_EPING</name>